<protein>
    <recommendedName>
        <fullName evidence="6">HMA domain-containing protein</fullName>
    </recommendedName>
</protein>
<keyword evidence="2" id="KW-0479">Metal-binding</keyword>
<evidence type="ECO:0000313" key="7">
    <source>
        <dbReference type="EMBL" id="KAK8537331.1"/>
    </source>
</evidence>
<dbReference type="InterPro" id="IPR036163">
    <property type="entry name" value="HMA_dom_sf"/>
</dbReference>
<keyword evidence="3" id="KW-0449">Lipoprotein</keyword>
<feature type="domain" description="HMA" evidence="6">
    <location>
        <begin position="12"/>
        <end position="75"/>
    </location>
</feature>
<dbReference type="PROSITE" id="PS50846">
    <property type="entry name" value="HMA_2"/>
    <property type="match status" value="1"/>
</dbReference>
<keyword evidence="1" id="KW-0488">Methylation</keyword>
<dbReference type="EMBL" id="JBBPBM010000028">
    <property type="protein sequence ID" value="KAK8537331.1"/>
    <property type="molecule type" value="Genomic_DNA"/>
</dbReference>
<keyword evidence="8" id="KW-1185">Reference proteome</keyword>
<name>A0ABR2DEH7_9ROSI</name>
<evidence type="ECO:0000256" key="3">
    <source>
        <dbReference type="ARBA" id="ARBA00023288"/>
    </source>
</evidence>
<evidence type="ECO:0000313" key="8">
    <source>
        <dbReference type="Proteomes" id="UP001472677"/>
    </source>
</evidence>
<evidence type="ECO:0000256" key="1">
    <source>
        <dbReference type="ARBA" id="ARBA00022481"/>
    </source>
</evidence>
<dbReference type="InterPro" id="IPR006121">
    <property type="entry name" value="HMA_dom"/>
</dbReference>
<dbReference type="CDD" id="cd00371">
    <property type="entry name" value="HMA"/>
    <property type="match status" value="1"/>
</dbReference>
<dbReference type="Proteomes" id="UP001472677">
    <property type="component" value="Unassembled WGS sequence"/>
</dbReference>
<comment type="similarity">
    <text evidence="5">Belongs to the HIPP family.</text>
</comment>
<evidence type="ECO:0000256" key="4">
    <source>
        <dbReference type="ARBA" id="ARBA00023289"/>
    </source>
</evidence>
<dbReference type="Pfam" id="PF00403">
    <property type="entry name" value="HMA"/>
    <property type="match status" value="1"/>
</dbReference>
<accession>A0ABR2DEH7</accession>
<proteinExistence type="inferred from homology"/>
<keyword evidence="4" id="KW-0636">Prenylation</keyword>
<organism evidence="7 8">
    <name type="scientific">Hibiscus sabdariffa</name>
    <name type="common">roselle</name>
    <dbReference type="NCBI Taxonomy" id="183260"/>
    <lineage>
        <taxon>Eukaryota</taxon>
        <taxon>Viridiplantae</taxon>
        <taxon>Streptophyta</taxon>
        <taxon>Embryophyta</taxon>
        <taxon>Tracheophyta</taxon>
        <taxon>Spermatophyta</taxon>
        <taxon>Magnoliopsida</taxon>
        <taxon>eudicotyledons</taxon>
        <taxon>Gunneridae</taxon>
        <taxon>Pentapetalae</taxon>
        <taxon>rosids</taxon>
        <taxon>malvids</taxon>
        <taxon>Malvales</taxon>
        <taxon>Malvaceae</taxon>
        <taxon>Malvoideae</taxon>
        <taxon>Hibiscus</taxon>
    </lineage>
</organism>
<sequence>MNKNQDFKLLKIQTCVLKVNIHCDGCKQKVKKLLRRIEGVYQVNIDAEQQKVTVSGSLDSATLIKKLVRAGKHAEVWSQKSNQNRNNCIKDDKINNNKGQKQVQNKFPTLISEEDDDSMDDYGAGNDLQFLKPNNAKKGVGNITAASRNYGKMNNNVINGNGGKNGNKNQNVGMNMNATNGNMMGLSGFNGDGGRFQIQSNNGLQGSSATSFQYPSSLLMDTNGFNGYPSSMMSMHAMHQHQHQQQQMMYHRTPIVPPSTGYHYNYNPLPYTFPEVPHYNVSDENPENSCLIISVPAAFRRDINNGSHLLDQSQRAWKKQTGLTFGISALNMTAYINYARSFCRS</sequence>
<reference evidence="7 8" key="1">
    <citation type="journal article" date="2024" name="G3 (Bethesda)">
        <title>Genome assembly of Hibiscus sabdariffa L. provides insights into metabolisms of medicinal natural products.</title>
        <authorList>
            <person name="Kim T."/>
        </authorList>
    </citation>
    <scope>NUCLEOTIDE SEQUENCE [LARGE SCALE GENOMIC DNA]</scope>
    <source>
        <strain evidence="7">TK-2024</strain>
        <tissue evidence="7">Old leaves</tissue>
    </source>
</reference>
<gene>
    <name evidence="7" type="ORF">V6N12_043497</name>
</gene>
<dbReference type="PANTHER" id="PTHR45868:SF19">
    <property type="entry name" value="HEAVY METAL-ASSOCIATED ISOPRENYLATED PLANT PROTEIN 37"/>
    <property type="match status" value="1"/>
</dbReference>
<dbReference type="PANTHER" id="PTHR45868">
    <property type="entry name" value="HEAVY METAL-ASSOCIATED ISOPRENYLATED PLANT PROTEIN 33-RELATED"/>
    <property type="match status" value="1"/>
</dbReference>
<evidence type="ECO:0000256" key="5">
    <source>
        <dbReference type="ARBA" id="ARBA00024045"/>
    </source>
</evidence>
<evidence type="ECO:0000256" key="2">
    <source>
        <dbReference type="ARBA" id="ARBA00022723"/>
    </source>
</evidence>
<evidence type="ECO:0000259" key="6">
    <source>
        <dbReference type="PROSITE" id="PS50846"/>
    </source>
</evidence>
<comment type="caution">
    <text evidence="7">The sequence shown here is derived from an EMBL/GenBank/DDBJ whole genome shotgun (WGS) entry which is preliminary data.</text>
</comment>
<dbReference type="SUPFAM" id="SSF55008">
    <property type="entry name" value="HMA, heavy metal-associated domain"/>
    <property type="match status" value="1"/>
</dbReference>
<dbReference type="Gene3D" id="3.30.70.100">
    <property type="match status" value="1"/>
</dbReference>